<dbReference type="Proteomes" id="UP000310636">
    <property type="component" value="Unassembled WGS sequence"/>
</dbReference>
<proteinExistence type="predicted"/>
<organism evidence="3 4">
    <name type="scientific">Cohnella fermenti</name>
    <dbReference type="NCBI Taxonomy" id="2565925"/>
    <lineage>
        <taxon>Bacteria</taxon>
        <taxon>Bacillati</taxon>
        <taxon>Bacillota</taxon>
        <taxon>Bacilli</taxon>
        <taxon>Bacillales</taxon>
        <taxon>Paenibacillaceae</taxon>
        <taxon>Cohnella</taxon>
    </lineage>
</organism>
<dbReference type="EMBL" id="SSOB01000056">
    <property type="protein sequence ID" value="THF73388.1"/>
    <property type="molecule type" value="Genomic_DNA"/>
</dbReference>
<feature type="coiled-coil region" evidence="1">
    <location>
        <begin position="706"/>
        <end position="733"/>
    </location>
</feature>
<protein>
    <submittedName>
        <fullName evidence="3">Putative baseplate assembly protein</fullName>
    </submittedName>
</protein>
<dbReference type="AlphaFoldDB" id="A0A4S4BG58"/>
<evidence type="ECO:0000256" key="2">
    <source>
        <dbReference type="SAM" id="MobiDB-lite"/>
    </source>
</evidence>
<feature type="region of interest" description="Disordered" evidence="2">
    <location>
        <begin position="1"/>
        <end position="20"/>
    </location>
</feature>
<reference evidence="3 4" key="1">
    <citation type="submission" date="2019-04" db="EMBL/GenBank/DDBJ databases">
        <title>Cohnella sp. nov. isolated from preserved vegetables.</title>
        <authorList>
            <person name="Lin S.-Y."/>
            <person name="Hung M.-H."/>
            <person name="Young C.-C."/>
        </authorList>
    </citation>
    <scope>NUCLEOTIDE SEQUENCE [LARGE SCALE GENOMIC DNA]</scope>
    <source>
        <strain evidence="3 4">CC-MHH1044</strain>
    </source>
</reference>
<comment type="caution">
    <text evidence="3">The sequence shown here is derived from an EMBL/GenBank/DDBJ whole genome shotgun (WGS) entry which is preliminary data.</text>
</comment>
<sequence length="1042" mass="116730">MTKLSSGRGPLASPPTIDERKKEQLIEQIARLAPHYTPEWRFRPDDPDPGSALALMFAHLLSGNIERLNQVPAKSFLAFLNRFHVELAQAKPAFAQLAFQLAEGTPEPVFIERGVQVAASVPGEPRPILFETASAALLTPARLTDVLSVSPRLDRIVRLAADGEMSLLPGAGRGTAVFGTEGDNLQEHAMYLKHDYLFLLRHPALLELTVHHGQNEQAALESVQLLTDPAKVRWEYYSGGEWVEFQRSYGAGTTIRLLKLATQPVDSFVHDEVAGRWIRCRAVSMEERSGAAALGKVQLDRLLLKSEYASPRDDDGIRPDRLYFNDVQLSDEEGCMPFGDFFALFGLFYVSSEEVLSKRGATVTLKFGAEIRQHTLIPEQPPNINWKLIMKRHEIEKAEQFDPVTVATIQWEYWNGAAWVMLPIGAEAQKLFSVPWEGEEEREISFVCPEDMAPISVNAEENYWIRGRIVQILNAYSPKAIYYSPVVSNLRMRFGYERPERPPQKLMLQNNMEWKERTKEAQTGLGVFRPFLAMEGRYPALWLGFDQPPERGPIHLYLQMVERRIAESDVPFIEWEYLKGGGAGASWAPLPAADETNGFTRSGDVQFVGPRDYAASEFFGMRRYWIRAVNRDGRYDKPSEAANVPRLLNAALNTIVAVQQETVQDELPQRIEIYDSAEEQVSERYVLAEKPVLSEEVWVDETGEISKEELEELELLEDRIETIRDSEKELLRVWVRYYPVEQFLRSGPKDRHYRIDRATGTITFGNGKEGKKPQLLGDDTVRVTYAAGGGKRGNVPAGTISTMQDAIAYVAGVTNPFPASGGCDLGTVEEATIRGPKLFGHRNRAVTAEDFEWLTREAHPNVAKVKCLPNVNAKLEKEPGAVSIVVYPKSGIGSGSHFQELKRVVEASLLDKAASGVAFPGNVQIIAPALLEIGVYATVWVKSMDDVVPVEREIVRKLNGFLDPISGNADGQGWEIGRMIHHSMFYALLKSIGPVVHIPQLALEVYKTENGERTEWNADRIVDVPHGIFVPGDHRITVEVKK</sequence>
<keyword evidence="1" id="KW-0175">Coiled coil</keyword>
<keyword evidence="4" id="KW-1185">Reference proteome</keyword>
<name>A0A4S4BG58_9BACL</name>
<evidence type="ECO:0000313" key="3">
    <source>
        <dbReference type="EMBL" id="THF73388.1"/>
    </source>
</evidence>
<accession>A0A4S4BG58</accession>
<dbReference type="OrthoDB" id="366288at2"/>
<evidence type="ECO:0000256" key="1">
    <source>
        <dbReference type="SAM" id="Coils"/>
    </source>
</evidence>
<evidence type="ECO:0000313" key="4">
    <source>
        <dbReference type="Proteomes" id="UP000310636"/>
    </source>
</evidence>
<gene>
    <name evidence="3" type="ORF">E6C55_29265</name>
</gene>
<dbReference type="RefSeq" id="WP_136373382.1">
    <property type="nucleotide sequence ID" value="NZ_SSOB01000056.1"/>
</dbReference>